<gene>
    <name evidence="1" type="ORF">Tci_889121</name>
</gene>
<dbReference type="GO" id="GO:0003964">
    <property type="term" value="F:RNA-directed DNA polymerase activity"/>
    <property type="evidence" value="ECO:0007669"/>
    <property type="project" value="UniProtKB-KW"/>
</dbReference>
<dbReference type="PANTHER" id="PTHR33710:SF64">
    <property type="entry name" value="ENDONUCLEASE_EXONUCLEASE_PHOSPHATASE DOMAIN-CONTAINING PROTEIN"/>
    <property type="match status" value="1"/>
</dbReference>
<sequence length="171" mass="19944">AVSLKRTLWSYLSSLINHWNGECIVLEDFNEVRRKEERRGSTFNVYRARDFNQFITSVGLVEVQLEGYSYTWAHPSASKMSKLDRFLVFDGFLSLFPHTSAVCLDRHLSDHRPILLQEFNIDYGATPFCLFHLLFDFQGFDDMITQTWNSISLNDSNAMVCFKKKLQALKK</sequence>
<evidence type="ECO:0000313" key="1">
    <source>
        <dbReference type="EMBL" id="GFD17152.1"/>
    </source>
</evidence>
<organism evidence="1">
    <name type="scientific">Tanacetum cinerariifolium</name>
    <name type="common">Dalmatian daisy</name>
    <name type="synonym">Chrysanthemum cinerariifolium</name>
    <dbReference type="NCBI Taxonomy" id="118510"/>
    <lineage>
        <taxon>Eukaryota</taxon>
        <taxon>Viridiplantae</taxon>
        <taxon>Streptophyta</taxon>
        <taxon>Embryophyta</taxon>
        <taxon>Tracheophyta</taxon>
        <taxon>Spermatophyta</taxon>
        <taxon>Magnoliopsida</taxon>
        <taxon>eudicotyledons</taxon>
        <taxon>Gunneridae</taxon>
        <taxon>Pentapetalae</taxon>
        <taxon>asterids</taxon>
        <taxon>campanulids</taxon>
        <taxon>Asterales</taxon>
        <taxon>Asteraceae</taxon>
        <taxon>Asteroideae</taxon>
        <taxon>Anthemideae</taxon>
        <taxon>Anthemidinae</taxon>
        <taxon>Tanacetum</taxon>
    </lineage>
</organism>
<accession>A0A699U2Y1</accession>
<protein>
    <submittedName>
        <fullName evidence="1">RNA-directed DNA polymerase, eukaryota</fullName>
    </submittedName>
</protein>
<reference evidence="1" key="1">
    <citation type="journal article" date="2019" name="Sci. Rep.">
        <title>Draft genome of Tanacetum cinerariifolium, the natural source of mosquito coil.</title>
        <authorList>
            <person name="Yamashiro T."/>
            <person name="Shiraishi A."/>
            <person name="Satake H."/>
            <person name="Nakayama K."/>
        </authorList>
    </citation>
    <scope>NUCLEOTIDE SEQUENCE</scope>
</reference>
<name>A0A699U2Y1_TANCI</name>
<keyword evidence="1" id="KW-0695">RNA-directed DNA polymerase</keyword>
<dbReference type="InterPro" id="IPR036691">
    <property type="entry name" value="Endo/exonu/phosph_ase_sf"/>
</dbReference>
<keyword evidence="1" id="KW-0808">Transferase</keyword>
<dbReference type="SUPFAM" id="SSF56219">
    <property type="entry name" value="DNase I-like"/>
    <property type="match status" value="1"/>
</dbReference>
<dbReference type="AlphaFoldDB" id="A0A699U2Y1"/>
<proteinExistence type="predicted"/>
<dbReference type="PANTHER" id="PTHR33710">
    <property type="entry name" value="BNAC02G09200D PROTEIN"/>
    <property type="match status" value="1"/>
</dbReference>
<feature type="non-terminal residue" evidence="1">
    <location>
        <position position="1"/>
    </location>
</feature>
<comment type="caution">
    <text evidence="1">The sequence shown here is derived from an EMBL/GenBank/DDBJ whole genome shotgun (WGS) entry which is preliminary data.</text>
</comment>
<dbReference type="Gene3D" id="3.60.10.10">
    <property type="entry name" value="Endonuclease/exonuclease/phosphatase"/>
    <property type="match status" value="1"/>
</dbReference>
<keyword evidence="1" id="KW-0548">Nucleotidyltransferase</keyword>
<dbReference type="EMBL" id="BKCJ011298285">
    <property type="protein sequence ID" value="GFD17152.1"/>
    <property type="molecule type" value="Genomic_DNA"/>
</dbReference>